<dbReference type="SUPFAM" id="SSF47353">
    <property type="entry name" value="Retrovirus capsid dimerization domain-like"/>
    <property type="match status" value="1"/>
</dbReference>
<dbReference type="InterPro" id="IPR001878">
    <property type="entry name" value="Znf_CCHC"/>
</dbReference>
<proteinExistence type="predicted"/>
<reference evidence="7" key="1">
    <citation type="submission" date="2019-10" db="EMBL/GenBank/DDBJ databases">
        <title>Corvus moneduloides (New Caledonian crow) genome, bCorMon1, primary haplotype.</title>
        <authorList>
            <person name="Rutz C."/>
            <person name="Fungtammasan C."/>
            <person name="Mountcastle J."/>
            <person name="Formenti G."/>
            <person name="Chow W."/>
            <person name="Howe K."/>
            <person name="Steele M.P."/>
            <person name="Fernandes J."/>
            <person name="Gilbert M.T.P."/>
            <person name="Fedrigo O."/>
            <person name="Jarvis E.D."/>
            <person name="Gemmell N."/>
        </authorList>
    </citation>
    <scope>NUCLEOTIDE SEQUENCE [LARGE SCALE GENOMIC DNA]</scope>
</reference>
<evidence type="ECO:0000313" key="6">
    <source>
        <dbReference type="Ensembl" id="ENSCMUP00000032123.1"/>
    </source>
</evidence>
<keyword evidence="2" id="KW-0479">Metal-binding</keyword>
<dbReference type="Ensembl" id="ENSCMUT00000035412.1">
    <property type="protein sequence ID" value="ENSCMUP00000032123.1"/>
    <property type="gene ID" value="ENSCMUG00000019311.1"/>
</dbReference>
<dbReference type="Gene3D" id="1.10.375.10">
    <property type="entry name" value="Human Immunodeficiency Virus Type 1 Capsid Protein"/>
    <property type="match status" value="1"/>
</dbReference>
<dbReference type="Gene3D" id="1.10.1200.30">
    <property type="match status" value="1"/>
</dbReference>
<dbReference type="PANTHER" id="PTHR40389:SF2">
    <property type="entry name" value="ENDOGENOUS RETROVIRUS GROUP K MEMBER 24 GAG POLYPROTEIN-RELATED"/>
    <property type="match status" value="1"/>
</dbReference>
<sequence>MGENISKEQRDVYNKLDALLKLHSEPLPSKEVKDLLLWVFRNCPDVDFDLLLTKSVWDDIATRLYDLASKRDKAAAMLIPACRVVIELLNSSVINGGSEILTAPRAPSQSPPPAACDIAPERGGGEEKRGEPSEVTYGAGGREAPEITSQEMTSSEVMKAKMDAPMTARRVAGSTADVQTQDECLPSVDESNLSLQDMNRLSSADKQREINLREKPVLTNWNVIHREVSKEDDLVPARKSLLALPVRYGRGGANPRWEALAHDDIKDLRRAIKESGLGSPYFKQLLKATLDHVDLTPFDCKNIASMLLTDSQYLLWDLKWRRLLGKLIENYAGGPNAALTLAQLAGDPPHDRPEDQADLARAVLADLKEAAKKALLQIEPVGSPQGAYTQIKQGPTETFSSFIDRLTQALERQCEDDVARPILLRNLAYVNANEECQRTIRALPGVQPSISDMLEACSKVGNAQHTAVIQTDSLGEKLERAITSQAEMMDKRLSAQAEMLDKRLVTALNALAISNSRAMPRANIDEGVCFRCGKPGHLMRNCPGLGEIPMIPLRCPRCRKGRHYANRCRSRYDVDGNLLPGNEFLSAMPRRAMKQIAAVHHPELSSSGDQSHTQLAEWSNTSRATQTSCPLEHSVPWQPAN</sequence>
<evidence type="ECO:0000313" key="7">
    <source>
        <dbReference type="Proteomes" id="UP000694553"/>
    </source>
</evidence>
<dbReference type="SUPFAM" id="SSF57756">
    <property type="entry name" value="Retrovirus zinc finger-like domains"/>
    <property type="match status" value="2"/>
</dbReference>
<dbReference type="GO" id="GO:0016032">
    <property type="term" value="P:viral process"/>
    <property type="evidence" value="ECO:0007669"/>
    <property type="project" value="InterPro"/>
</dbReference>
<keyword evidence="7" id="KW-1185">Reference proteome</keyword>
<dbReference type="Pfam" id="PF00098">
    <property type="entry name" value="zf-CCHC"/>
    <property type="match status" value="1"/>
</dbReference>
<organism evidence="6 7">
    <name type="scientific">Corvus moneduloides</name>
    <name type="common">New Caledonian crow</name>
    <dbReference type="NCBI Taxonomy" id="1196302"/>
    <lineage>
        <taxon>Eukaryota</taxon>
        <taxon>Metazoa</taxon>
        <taxon>Chordata</taxon>
        <taxon>Craniata</taxon>
        <taxon>Vertebrata</taxon>
        <taxon>Euteleostomi</taxon>
        <taxon>Archelosauria</taxon>
        <taxon>Archosauria</taxon>
        <taxon>Dinosauria</taxon>
        <taxon>Saurischia</taxon>
        <taxon>Theropoda</taxon>
        <taxon>Coelurosauria</taxon>
        <taxon>Aves</taxon>
        <taxon>Neognathae</taxon>
        <taxon>Neoaves</taxon>
        <taxon>Telluraves</taxon>
        <taxon>Australaves</taxon>
        <taxon>Passeriformes</taxon>
        <taxon>Corvoidea</taxon>
        <taxon>Corvidae</taxon>
        <taxon>Corvus</taxon>
    </lineage>
</organism>
<dbReference type="PROSITE" id="PS50158">
    <property type="entry name" value="ZF_CCHC"/>
    <property type="match status" value="1"/>
</dbReference>
<feature type="region of interest" description="Disordered" evidence="5">
    <location>
        <begin position="601"/>
        <end position="641"/>
    </location>
</feature>
<dbReference type="AlphaFoldDB" id="A0A8U7NYI0"/>
<keyword evidence="3" id="KW-0863">Zinc-finger</keyword>
<dbReference type="PANTHER" id="PTHR40389">
    <property type="entry name" value="ENDOGENOUS RETROVIRUS GROUP K MEMBER 24 GAG POLYPROTEIN-RELATED"/>
    <property type="match status" value="1"/>
</dbReference>
<dbReference type="SUPFAM" id="SSF47943">
    <property type="entry name" value="Retrovirus capsid protein, N-terminal core domain"/>
    <property type="match status" value="1"/>
</dbReference>
<dbReference type="InterPro" id="IPR008919">
    <property type="entry name" value="Retrov_capsid_N"/>
</dbReference>
<reference evidence="6" key="2">
    <citation type="submission" date="2025-08" db="UniProtKB">
        <authorList>
            <consortium name="Ensembl"/>
        </authorList>
    </citation>
    <scope>IDENTIFICATION</scope>
</reference>
<dbReference type="GO" id="GO:0008270">
    <property type="term" value="F:zinc ion binding"/>
    <property type="evidence" value="ECO:0007669"/>
    <property type="project" value="UniProtKB-KW"/>
</dbReference>
<dbReference type="Pfam" id="PF14787">
    <property type="entry name" value="zf-CCHC_5"/>
    <property type="match status" value="1"/>
</dbReference>
<dbReference type="InterPro" id="IPR008916">
    <property type="entry name" value="Retrov_capsid_C"/>
</dbReference>
<evidence type="ECO:0000256" key="5">
    <source>
        <dbReference type="SAM" id="MobiDB-lite"/>
    </source>
</evidence>
<dbReference type="OMA" id="NTECCIK"/>
<dbReference type="Gene3D" id="1.10.150.490">
    <property type="entry name" value="Retroviral GAG p10 protein"/>
    <property type="match status" value="1"/>
</dbReference>
<dbReference type="InterPro" id="IPR036875">
    <property type="entry name" value="Znf_CCHC_sf"/>
</dbReference>
<evidence type="ECO:0000256" key="4">
    <source>
        <dbReference type="ARBA" id="ARBA00022833"/>
    </source>
</evidence>
<dbReference type="Gene3D" id="4.10.60.10">
    <property type="entry name" value="Zinc finger, CCHC-type"/>
    <property type="match status" value="1"/>
</dbReference>
<dbReference type="InterPro" id="IPR038124">
    <property type="entry name" value="B_retro_matrix_sf"/>
</dbReference>
<keyword evidence="1" id="KW-0519">Myristate</keyword>
<dbReference type="Proteomes" id="UP000694553">
    <property type="component" value="Unassembled WGS sequence"/>
</dbReference>
<name>A0A8U7NYI0_CORMO</name>
<protein>
    <submittedName>
        <fullName evidence="6">Uncharacterized protein</fullName>
    </submittedName>
</protein>
<keyword evidence="4" id="KW-0862">Zinc</keyword>
<keyword evidence="1" id="KW-0449">Lipoprotein</keyword>
<accession>A0A8U7NYI0</accession>
<reference evidence="6" key="3">
    <citation type="submission" date="2025-09" db="UniProtKB">
        <authorList>
            <consortium name="Ensembl"/>
        </authorList>
    </citation>
    <scope>IDENTIFICATION</scope>
</reference>
<evidence type="ECO:0000256" key="1">
    <source>
        <dbReference type="ARBA" id="ARBA00022707"/>
    </source>
</evidence>
<feature type="region of interest" description="Disordered" evidence="5">
    <location>
        <begin position="102"/>
        <end position="141"/>
    </location>
</feature>
<dbReference type="Pfam" id="PF19317">
    <property type="entry name" value="Gag_p24_C"/>
    <property type="match status" value="1"/>
</dbReference>
<dbReference type="InterPro" id="IPR045345">
    <property type="entry name" value="Gag_p24_C"/>
</dbReference>
<dbReference type="SMART" id="SM00343">
    <property type="entry name" value="ZnF_C2HC"/>
    <property type="match status" value="2"/>
</dbReference>
<feature type="compositionally biased region" description="Polar residues" evidence="5">
    <location>
        <begin position="604"/>
        <end position="629"/>
    </location>
</feature>
<dbReference type="GO" id="GO:0003676">
    <property type="term" value="F:nucleic acid binding"/>
    <property type="evidence" value="ECO:0007669"/>
    <property type="project" value="InterPro"/>
</dbReference>
<dbReference type="InterPro" id="IPR050195">
    <property type="entry name" value="Primate_lentivir_Gag_pol-like"/>
</dbReference>
<evidence type="ECO:0000256" key="2">
    <source>
        <dbReference type="ARBA" id="ARBA00022723"/>
    </source>
</evidence>
<feature type="compositionally biased region" description="Basic and acidic residues" evidence="5">
    <location>
        <begin position="119"/>
        <end position="132"/>
    </location>
</feature>
<dbReference type="Pfam" id="PF00607">
    <property type="entry name" value="Gag_p24"/>
    <property type="match status" value="1"/>
</dbReference>
<evidence type="ECO:0000256" key="3">
    <source>
        <dbReference type="ARBA" id="ARBA00022771"/>
    </source>
</evidence>